<keyword evidence="10 14" id="KW-0456">Lyase</keyword>
<keyword evidence="9 14" id="KW-0408">Iron</keyword>
<dbReference type="HAMAP" id="MF_00091">
    <property type="entry name" value="LuxS"/>
    <property type="match status" value="1"/>
</dbReference>
<dbReference type="InterPro" id="IPR011249">
    <property type="entry name" value="Metalloenz_LuxS/M16"/>
</dbReference>
<dbReference type="Pfam" id="PF02664">
    <property type="entry name" value="LuxS"/>
    <property type="match status" value="1"/>
</dbReference>
<keyword evidence="6 14" id="KW-0673">Quorum sensing</keyword>
<dbReference type="Proteomes" id="UP000198304">
    <property type="component" value="Unassembled WGS sequence"/>
</dbReference>
<comment type="subunit">
    <text evidence="3 14">Homodimer.</text>
</comment>
<evidence type="ECO:0000256" key="9">
    <source>
        <dbReference type="ARBA" id="ARBA00023004"/>
    </source>
</evidence>
<gene>
    <name evidence="14" type="primary">luxS</name>
    <name evidence="15" type="ORF">SAMN05446037_1008135</name>
</gene>
<protein>
    <recommendedName>
        <fullName evidence="5 14">S-ribosylhomocysteine lyase</fullName>
        <ecNumber evidence="4 14">4.4.1.21</ecNumber>
    </recommendedName>
    <alternativeName>
        <fullName evidence="12 14">AI-2 synthesis protein</fullName>
    </alternativeName>
    <alternativeName>
        <fullName evidence="13 14">Autoinducer-2 production protein LuxS</fullName>
    </alternativeName>
</protein>
<dbReference type="PIRSF" id="PIRSF006160">
    <property type="entry name" value="AI2"/>
    <property type="match status" value="1"/>
</dbReference>
<feature type="binding site" evidence="14">
    <location>
        <position position="69"/>
    </location>
    <ligand>
        <name>Fe cation</name>
        <dbReference type="ChEBI" id="CHEBI:24875"/>
    </ligand>
</feature>
<evidence type="ECO:0000256" key="3">
    <source>
        <dbReference type="ARBA" id="ARBA00011738"/>
    </source>
</evidence>
<evidence type="ECO:0000256" key="4">
    <source>
        <dbReference type="ARBA" id="ARBA00012240"/>
    </source>
</evidence>
<accession>A0A239DUI7</accession>
<dbReference type="PRINTS" id="PR01487">
    <property type="entry name" value="LUXSPROTEIN"/>
</dbReference>
<evidence type="ECO:0000256" key="7">
    <source>
        <dbReference type="ARBA" id="ARBA00022723"/>
    </source>
</evidence>
<evidence type="ECO:0000313" key="16">
    <source>
        <dbReference type="Proteomes" id="UP000198304"/>
    </source>
</evidence>
<dbReference type="SUPFAM" id="SSF63411">
    <property type="entry name" value="LuxS/MPP-like metallohydrolase"/>
    <property type="match status" value="1"/>
</dbReference>
<dbReference type="OrthoDB" id="9788129at2"/>
<dbReference type="InterPro" id="IPR037005">
    <property type="entry name" value="LuxS_sf"/>
</dbReference>
<dbReference type="GO" id="GO:0043768">
    <property type="term" value="F:S-ribosylhomocysteine lyase activity"/>
    <property type="evidence" value="ECO:0007669"/>
    <property type="project" value="UniProtKB-UniRule"/>
</dbReference>
<dbReference type="RefSeq" id="WP_089282808.1">
    <property type="nucleotide sequence ID" value="NZ_FZOJ01000008.1"/>
</dbReference>
<comment type="catalytic activity">
    <reaction evidence="1 14">
        <text>S-(5-deoxy-D-ribos-5-yl)-L-homocysteine = (S)-4,5-dihydroxypentane-2,3-dione + L-homocysteine</text>
        <dbReference type="Rhea" id="RHEA:17753"/>
        <dbReference type="ChEBI" id="CHEBI:29484"/>
        <dbReference type="ChEBI" id="CHEBI:58195"/>
        <dbReference type="ChEBI" id="CHEBI:58199"/>
        <dbReference type="EC" id="4.4.1.21"/>
    </reaction>
</comment>
<proteinExistence type="inferred from homology"/>
<feature type="binding site" evidence="14">
    <location>
        <position position="136"/>
    </location>
    <ligand>
        <name>Fe cation</name>
        <dbReference type="ChEBI" id="CHEBI:24875"/>
    </ligand>
</feature>
<evidence type="ECO:0000256" key="8">
    <source>
        <dbReference type="ARBA" id="ARBA00022929"/>
    </source>
</evidence>
<evidence type="ECO:0000256" key="2">
    <source>
        <dbReference type="ARBA" id="ARBA00007311"/>
    </source>
</evidence>
<dbReference type="GO" id="GO:0005506">
    <property type="term" value="F:iron ion binding"/>
    <property type="evidence" value="ECO:0007669"/>
    <property type="project" value="InterPro"/>
</dbReference>
<evidence type="ECO:0000256" key="5">
    <source>
        <dbReference type="ARBA" id="ARBA00015130"/>
    </source>
</evidence>
<dbReference type="Gene3D" id="3.30.1360.80">
    <property type="entry name" value="S-ribosylhomocysteinase (LuxS)"/>
    <property type="match status" value="1"/>
</dbReference>
<reference evidence="15 16" key="1">
    <citation type="submission" date="2017-06" db="EMBL/GenBank/DDBJ databases">
        <authorList>
            <person name="Kim H.J."/>
            <person name="Triplett B.A."/>
        </authorList>
    </citation>
    <scope>NUCLEOTIDE SEQUENCE [LARGE SCALE GENOMIC DNA]</scope>
    <source>
        <strain evidence="15 16">SCA</strain>
    </source>
</reference>
<evidence type="ECO:0000256" key="12">
    <source>
        <dbReference type="ARBA" id="ARBA00030600"/>
    </source>
</evidence>
<dbReference type="PANTHER" id="PTHR35799:SF1">
    <property type="entry name" value="S-RIBOSYLHOMOCYSTEINE LYASE"/>
    <property type="match status" value="1"/>
</dbReference>
<sequence length="166" mass="18717">MEVKKLIVKKGEFDLKIVVESFTMDHTKVNAPFVRKCGHINTPKGDVITKYDLRFTQPNVDSMPTSAIHAIEHLLAGYIREELSDIIDISPMGCRTGFYLIKLGDSTEEVIASALINTLKKVLKAKEIPAVNPIQCGNYRDMSLFGAQEYAKEVLEKLEAKYKQNR</sequence>
<keyword evidence="16" id="KW-1185">Reference proteome</keyword>
<name>A0A239DUI7_9FIRM</name>
<evidence type="ECO:0000256" key="14">
    <source>
        <dbReference type="HAMAP-Rule" id="MF_00091"/>
    </source>
</evidence>
<dbReference type="GO" id="GO:0009372">
    <property type="term" value="P:quorum sensing"/>
    <property type="evidence" value="ECO:0007669"/>
    <property type="project" value="UniProtKB-UniRule"/>
</dbReference>
<comment type="cofactor">
    <cofactor evidence="14">
        <name>Fe cation</name>
        <dbReference type="ChEBI" id="CHEBI:24875"/>
    </cofactor>
    <text evidence="14">Binds 1 Fe cation per subunit.</text>
</comment>
<evidence type="ECO:0000256" key="10">
    <source>
        <dbReference type="ARBA" id="ARBA00023239"/>
    </source>
</evidence>
<dbReference type="NCBIfam" id="NF002604">
    <property type="entry name" value="PRK02260.1-4"/>
    <property type="match status" value="1"/>
</dbReference>
<dbReference type="PANTHER" id="PTHR35799">
    <property type="entry name" value="S-RIBOSYLHOMOCYSTEINE LYASE"/>
    <property type="match status" value="1"/>
</dbReference>
<dbReference type="EC" id="4.4.1.21" evidence="4 14"/>
<comment type="function">
    <text evidence="11 14">Involved in the synthesis of autoinducer 2 (AI-2) which is secreted by bacteria and is used to communicate both the cell density and the metabolic potential of the environment. The regulation of gene expression in response to changes in cell density is called quorum sensing. Catalyzes the transformation of S-ribosylhomocysteine (RHC) to homocysteine (HC) and 4,5-dihydroxy-2,3-pentadione (DPD).</text>
</comment>
<evidence type="ECO:0000256" key="6">
    <source>
        <dbReference type="ARBA" id="ARBA00022654"/>
    </source>
</evidence>
<evidence type="ECO:0000313" key="15">
    <source>
        <dbReference type="EMBL" id="SNS35791.1"/>
    </source>
</evidence>
<evidence type="ECO:0000256" key="11">
    <source>
        <dbReference type="ARBA" id="ARBA00024654"/>
    </source>
</evidence>
<evidence type="ECO:0000256" key="1">
    <source>
        <dbReference type="ARBA" id="ARBA00000297"/>
    </source>
</evidence>
<dbReference type="EMBL" id="FZOJ01000008">
    <property type="protein sequence ID" value="SNS35791.1"/>
    <property type="molecule type" value="Genomic_DNA"/>
</dbReference>
<keyword evidence="8 14" id="KW-0071">Autoinducer synthesis</keyword>
<comment type="similarity">
    <text evidence="2 14">Belongs to the LuxS family.</text>
</comment>
<dbReference type="AlphaFoldDB" id="A0A239DUI7"/>
<evidence type="ECO:0000256" key="13">
    <source>
        <dbReference type="ARBA" id="ARBA00031777"/>
    </source>
</evidence>
<dbReference type="InterPro" id="IPR003815">
    <property type="entry name" value="S-ribosylhomocysteinase"/>
</dbReference>
<dbReference type="NCBIfam" id="NF002606">
    <property type="entry name" value="PRK02260.2-4"/>
    <property type="match status" value="1"/>
</dbReference>
<keyword evidence="7 14" id="KW-0479">Metal-binding</keyword>
<feature type="binding site" evidence="14">
    <location>
        <position position="73"/>
    </location>
    <ligand>
        <name>Fe cation</name>
        <dbReference type="ChEBI" id="CHEBI:24875"/>
    </ligand>
</feature>
<organism evidence="15 16">
    <name type="scientific">Anaerovirgula multivorans</name>
    <dbReference type="NCBI Taxonomy" id="312168"/>
    <lineage>
        <taxon>Bacteria</taxon>
        <taxon>Bacillati</taxon>
        <taxon>Bacillota</taxon>
        <taxon>Clostridia</taxon>
        <taxon>Peptostreptococcales</taxon>
        <taxon>Natronincolaceae</taxon>
        <taxon>Anaerovirgula</taxon>
    </lineage>
</organism>